<dbReference type="InterPro" id="IPR045079">
    <property type="entry name" value="Oxoprolinase-like"/>
</dbReference>
<dbReference type="GO" id="GO:0017168">
    <property type="term" value="F:5-oxoprolinase (ATP-hydrolyzing) activity"/>
    <property type="evidence" value="ECO:0007669"/>
    <property type="project" value="TreeGrafter"/>
</dbReference>
<dbReference type="Pfam" id="PF05378">
    <property type="entry name" value="Hydant_A_N"/>
    <property type="match status" value="1"/>
</dbReference>
<keyword evidence="4" id="KW-1185">Reference proteome</keyword>
<feature type="domain" description="Hydantoinase A/oxoprolinase" evidence="1">
    <location>
        <begin position="189"/>
        <end position="491"/>
    </location>
</feature>
<dbReference type="RefSeq" id="WP_026203581.1">
    <property type="nucleotide sequence ID" value="NZ_JACHBK010000018.1"/>
</dbReference>
<reference evidence="3 4" key="1">
    <citation type="submission" date="2020-08" db="EMBL/GenBank/DDBJ databases">
        <title>Genomic Encyclopedia of Type Strains, Phase IV (KMG-V): Genome sequencing to study the core and pangenomes of soil and plant-associated prokaryotes.</title>
        <authorList>
            <person name="Whitman W."/>
        </authorList>
    </citation>
    <scope>NUCLEOTIDE SEQUENCE [LARGE SCALE GENOMIC DNA]</scope>
    <source>
        <strain evidence="3 4">SEMIA 4084</strain>
    </source>
</reference>
<comment type="caution">
    <text evidence="3">The sequence shown here is derived from an EMBL/GenBank/DDBJ whole genome shotgun (WGS) entry which is preliminary data.</text>
</comment>
<dbReference type="AlphaFoldDB" id="A0A7W8UIM4"/>
<dbReference type="GO" id="GO:0005829">
    <property type="term" value="C:cytosol"/>
    <property type="evidence" value="ECO:0007669"/>
    <property type="project" value="TreeGrafter"/>
</dbReference>
<dbReference type="EMBL" id="JACHBK010000018">
    <property type="protein sequence ID" value="MBB5539262.1"/>
    <property type="molecule type" value="Genomic_DNA"/>
</dbReference>
<evidence type="ECO:0000259" key="2">
    <source>
        <dbReference type="Pfam" id="PF05378"/>
    </source>
</evidence>
<dbReference type="InterPro" id="IPR008040">
    <property type="entry name" value="Hydant_A_N"/>
</dbReference>
<gene>
    <name evidence="3" type="ORF">GGD55_006009</name>
</gene>
<evidence type="ECO:0000313" key="3">
    <source>
        <dbReference type="EMBL" id="MBB5539262.1"/>
    </source>
</evidence>
<dbReference type="InterPro" id="IPR002821">
    <property type="entry name" value="Hydantoinase_A"/>
</dbReference>
<protein>
    <submittedName>
        <fullName evidence="3">N-methylhydantoinase A/oxoprolinase/acetone carboxylase beta subunit</fullName>
    </submittedName>
</protein>
<dbReference type="Proteomes" id="UP000585507">
    <property type="component" value="Unassembled WGS sequence"/>
</dbReference>
<organism evidence="3 4">
    <name type="scientific">Rhizobium giardinii</name>
    <dbReference type="NCBI Taxonomy" id="56731"/>
    <lineage>
        <taxon>Bacteria</taxon>
        <taxon>Pseudomonadati</taxon>
        <taxon>Pseudomonadota</taxon>
        <taxon>Alphaproteobacteria</taxon>
        <taxon>Hyphomicrobiales</taxon>
        <taxon>Rhizobiaceae</taxon>
        <taxon>Rhizobium/Agrobacterium group</taxon>
        <taxon>Rhizobium</taxon>
    </lineage>
</organism>
<sequence length="666" mass="69565">MTEHLLLGIDTGGTYTDAVLFSETAGVVAKAKALTTRHDLSVGIAGAVEAVLAEAEVPASAIGLVSLSTTLATNALVEGQGGRAGLVMIGFSPDDLKRDGLAEALGSDPVIFLPGGHNVHGGETLLDMTALDEALPQLSREVSSFAIAGYFAVRNPAHEQRVRNRIREVSHLPVTCSHELSSKLGGPRRALTTLLNARLVSMIDRLIGACEGFLQQRGIDVPMMVVRGDGALISAAEARLRPIETILSGPAASLVGARHLTGLDNAVVSDIGGTTTDVAVLDQGRPRLDGEGAVVGGFRTMVEAVAMRTFGLGGDSEVRINDRGLKAKIDLGPRRFLPLSLVAAQHADAVISVLERQLRTAHVGRHDGRFAVRTGLPDHLASGLHLQEQALYERIGDVPVSLEHLLTSTPQKATLDRLVARGLVHICGLTPSDAMHVLGRQGQWNATAARLGAELAARTRDGSGKPIAASANELSELIVARLTRQSAEVILSSCLAEDGAAIDPAVSLAVDRALKREPGIVGFSLSLDRPLVGLGASAPVYYPAIAEMLRAESCIPQEAGVANAVGAVVGQVRASVTVFVTTPEEGIFIVNGAGPSSRFLDEGKAFASARERAETAALASARANGADEPAVMVREDIDAPEVEGSRRLIEARFTAVASGRPRVAHA</sequence>
<dbReference type="SUPFAM" id="SSF53067">
    <property type="entry name" value="Actin-like ATPase domain"/>
    <property type="match status" value="1"/>
</dbReference>
<evidence type="ECO:0000259" key="1">
    <source>
        <dbReference type="Pfam" id="PF01968"/>
    </source>
</evidence>
<evidence type="ECO:0000313" key="4">
    <source>
        <dbReference type="Proteomes" id="UP000585507"/>
    </source>
</evidence>
<dbReference type="InterPro" id="IPR043129">
    <property type="entry name" value="ATPase_NBD"/>
</dbReference>
<dbReference type="PANTHER" id="PTHR11365:SF2">
    <property type="entry name" value="5-OXOPROLINASE"/>
    <property type="match status" value="1"/>
</dbReference>
<accession>A0A7W8UIM4</accession>
<feature type="domain" description="Hydantoinase/oxoprolinase N-terminal" evidence="2">
    <location>
        <begin position="7"/>
        <end position="169"/>
    </location>
</feature>
<proteinExistence type="predicted"/>
<dbReference type="Pfam" id="PF01968">
    <property type="entry name" value="Hydantoinase_A"/>
    <property type="match status" value="1"/>
</dbReference>
<name>A0A7W8UIM4_9HYPH</name>
<dbReference type="GO" id="GO:0006749">
    <property type="term" value="P:glutathione metabolic process"/>
    <property type="evidence" value="ECO:0007669"/>
    <property type="project" value="TreeGrafter"/>
</dbReference>
<dbReference type="PANTHER" id="PTHR11365">
    <property type="entry name" value="5-OXOPROLINASE RELATED"/>
    <property type="match status" value="1"/>
</dbReference>